<name>A0ACC1TS60_9AGAR</name>
<proteinExistence type="predicted"/>
<dbReference type="EMBL" id="MU795308">
    <property type="protein sequence ID" value="KAJ3807408.1"/>
    <property type="molecule type" value="Genomic_DNA"/>
</dbReference>
<keyword evidence="2" id="KW-1185">Reference proteome</keyword>
<organism evidence="1 2">
    <name type="scientific">Lentinula aff. lateritia</name>
    <dbReference type="NCBI Taxonomy" id="2804960"/>
    <lineage>
        <taxon>Eukaryota</taxon>
        <taxon>Fungi</taxon>
        <taxon>Dikarya</taxon>
        <taxon>Basidiomycota</taxon>
        <taxon>Agaricomycotina</taxon>
        <taxon>Agaricomycetes</taxon>
        <taxon>Agaricomycetidae</taxon>
        <taxon>Agaricales</taxon>
        <taxon>Marasmiineae</taxon>
        <taxon>Omphalotaceae</taxon>
        <taxon>Lentinula</taxon>
    </lineage>
</organism>
<comment type="caution">
    <text evidence="1">The sequence shown here is derived from an EMBL/GenBank/DDBJ whole genome shotgun (WGS) entry which is preliminary data.</text>
</comment>
<dbReference type="Proteomes" id="UP001163835">
    <property type="component" value="Unassembled WGS sequence"/>
</dbReference>
<accession>A0ACC1TS60</accession>
<sequence length="59" mass="6326">FDYKRGGQFIMWSLGIVVEFPPGAGILVPSASVTHANVPIGPEEHRHSVTFFTAAGILC</sequence>
<protein>
    <submittedName>
        <fullName evidence="1">Uncharacterized protein</fullName>
    </submittedName>
</protein>
<reference evidence="1" key="1">
    <citation type="submission" date="2022-09" db="EMBL/GenBank/DDBJ databases">
        <title>A Global Phylogenomic Analysis of the Shiitake Genus Lentinula.</title>
        <authorList>
            <consortium name="DOE Joint Genome Institute"/>
            <person name="Sierra-Patev S."/>
            <person name="Min B."/>
            <person name="Naranjo-Ortiz M."/>
            <person name="Looney B."/>
            <person name="Konkel Z."/>
            <person name="Slot J.C."/>
            <person name="Sakamoto Y."/>
            <person name="Steenwyk J.L."/>
            <person name="Rokas A."/>
            <person name="Carro J."/>
            <person name="Camarero S."/>
            <person name="Ferreira P."/>
            <person name="Molpeceres G."/>
            <person name="Ruiz-Duenas F.J."/>
            <person name="Serrano A."/>
            <person name="Henrissat B."/>
            <person name="Drula E."/>
            <person name="Hughes K.W."/>
            <person name="Mata J.L."/>
            <person name="Ishikawa N.K."/>
            <person name="Vargas-Isla R."/>
            <person name="Ushijima S."/>
            <person name="Smith C.A."/>
            <person name="Ahrendt S."/>
            <person name="Andreopoulos W."/>
            <person name="He G."/>
            <person name="Labutti K."/>
            <person name="Lipzen A."/>
            <person name="Ng V."/>
            <person name="Riley R."/>
            <person name="Sandor L."/>
            <person name="Barry K."/>
            <person name="Martinez A.T."/>
            <person name="Xiao Y."/>
            <person name="Gibbons J.G."/>
            <person name="Terashima K."/>
            <person name="Grigoriev I.V."/>
            <person name="Hibbett D.S."/>
        </authorList>
    </citation>
    <scope>NUCLEOTIDE SEQUENCE</scope>
    <source>
        <strain evidence="1">TMI1499</strain>
    </source>
</reference>
<gene>
    <name evidence="1" type="ORF">F5876DRAFT_48120</name>
</gene>
<evidence type="ECO:0000313" key="2">
    <source>
        <dbReference type="Proteomes" id="UP001163835"/>
    </source>
</evidence>
<evidence type="ECO:0000313" key="1">
    <source>
        <dbReference type="EMBL" id="KAJ3807408.1"/>
    </source>
</evidence>
<feature type="non-terminal residue" evidence="1">
    <location>
        <position position="1"/>
    </location>
</feature>